<proteinExistence type="predicted"/>
<gene>
    <name evidence="2" type="ORF">CIHG_08663</name>
</gene>
<sequence>MQHTGAGGTQRDAERSPTAASWPRAADAGGIPVQRVKYLNSRALQDGNQSGNFGEFGMHNRRVDGRREAVRRGNRLPCQRLIHEPELARFKARNGELYAAER</sequence>
<dbReference type="EMBL" id="DS017025">
    <property type="protein sequence ID" value="KMU90703.1"/>
    <property type="molecule type" value="Genomic_DNA"/>
</dbReference>
<reference evidence="3" key="1">
    <citation type="journal article" date="2010" name="Genome Res.">
        <title>Population genomic sequencing of Coccidioides fungi reveals recent hybridization and transposon control.</title>
        <authorList>
            <person name="Neafsey D.E."/>
            <person name="Barker B.M."/>
            <person name="Sharpton T.J."/>
            <person name="Stajich J.E."/>
            <person name="Park D.J."/>
            <person name="Whiston E."/>
            <person name="Hung C.-Y."/>
            <person name="McMahan C."/>
            <person name="White J."/>
            <person name="Sykes S."/>
            <person name="Heiman D."/>
            <person name="Young S."/>
            <person name="Zeng Q."/>
            <person name="Abouelleil A."/>
            <person name="Aftuck L."/>
            <person name="Bessette D."/>
            <person name="Brown A."/>
            <person name="FitzGerald M."/>
            <person name="Lui A."/>
            <person name="Macdonald J.P."/>
            <person name="Priest M."/>
            <person name="Orbach M.J."/>
            <person name="Galgiani J.N."/>
            <person name="Kirkland T.N."/>
            <person name="Cole G.T."/>
            <person name="Birren B.W."/>
            <person name="Henn M.R."/>
            <person name="Taylor J.W."/>
            <person name="Rounsley S.D."/>
        </authorList>
    </citation>
    <scope>NUCLEOTIDE SEQUENCE [LARGE SCALE GENOMIC DNA]</scope>
    <source>
        <strain evidence="3">H538.4</strain>
    </source>
</reference>
<evidence type="ECO:0000313" key="3">
    <source>
        <dbReference type="Proteomes" id="UP000054563"/>
    </source>
</evidence>
<dbReference type="VEuPathDB" id="FungiDB:CIHG_08663"/>
<organism evidence="2 3">
    <name type="scientific">Coccidioides immitis H538.4</name>
    <dbReference type="NCBI Taxonomy" id="396776"/>
    <lineage>
        <taxon>Eukaryota</taxon>
        <taxon>Fungi</taxon>
        <taxon>Dikarya</taxon>
        <taxon>Ascomycota</taxon>
        <taxon>Pezizomycotina</taxon>
        <taxon>Eurotiomycetes</taxon>
        <taxon>Eurotiomycetidae</taxon>
        <taxon>Onygenales</taxon>
        <taxon>Onygenaceae</taxon>
        <taxon>Coccidioides</taxon>
    </lineage>
</organism>
<feature type="region of interest" description="Disordered" evidence="1">
    <location>
        <begin position="1"/>
        <end position="28"/>
    </location>
</feature>
<name>A0A0J8USP4_COCIT</name>
<evidence type="ECO:0000313" key="2">
    <source>
        <dbReference type="EMBL" id="KMU90703.1"/>
    </source>
</evidence>
<evidence type="ECO:0000256" key="1">
    <source>
        <dbReference type="SAM" id="MobiDB-lite"/>
    </source>
</evidence>
<protein>
    <submittedName>
        <fullName evidence="2">Uncharacterized protein</fullName>
    </submittedName>
</protein>
<accession>A0A0J8USP4</accession>
<dbReference type="Proteomes" id="UP000054563">
    <property type="component" value="Unassembled WGS sequence"/>
</dbReference>
<dbReference type="AlphaFoldDB" id="A0A0J8USP4"/>